<dbReference type="EMBL" id="RQZF01000014">
    <property type="protein sequence ID" value="RRC94530.1"/>
    <property type="molecule type" value="Genomic_DNA"/>
</dbReference>
<name>A0A3P1SCA6_9ACTO</name>
<evidence type="ECO:0008006" key="6">
    <source>
        <dbReference type="Google" id="ProtNLM"/>
    </source>
</evidence>
<comment type="caution">
    <text evidence="4">The sequence shown here is derived from an EMBL/GenBank/DDBJ whole genome shotgun (WGS) entry which is preliminary data.</text>
</comment>
<dbReference type="PANTHER" id="PTHR30006">
    <property type="entry name" value="THIAMINE-BINDING PERIPLASMIC PROTEIN-RELATED"/>
    <property type="match status" value="1"/>
</dbReference>
<evidence type="ECO:0000256" key="2">
    <source>
        <dbReference type="SAM" id="MobiDB-lite"/>
    </source>
</evidence>
<accession>A0A3P1SCA6</accession>
<sequence>MSTTHHLQRPAAGLALCALVLSACTPSIAPGTTLTTDPFPGNPPRPATAHANADTPPASADPAASTALVGPTPSTGRSLVRVLLAPDATLPEALVADFHATTGYALQIEQAHNAADTAADVLVGFDGGAILRLRPTLAAQTPEGFQPPQAASIEQVPAALPYAHDDVCVLADTQWYAANRLTPPATISDLSAADNAARLIVPSPKDSPAGASFVHLIAATQGAQMSAWLTSMKAAGMQVLPVDEAHAAWTLNGGARPLAVAPLSQAARAVTNTGTESYLAPIAGSCVSRTLYVAQHGQATNPEGAHSFMAYLYTRPAQALLASQGAAFPLDTEQATNTVTGVYAAPREDAAPLTAEQLQPTPQGW</sequence>
<evidence type="ECO:0000313" key="4">
    <source>
        <dbReference type="EMBL" id="RRC94530.1"/>
    </source>
</evidence>
<feature type="signal peptide" evidence="3">
    <location>
        <begin position="1"/>
        <end position="29"/>
    </location>
</feature>
<dbReference type="AlphaFoldDB" id="A0A3P1SCA6"/>
<dbReference type="OrthoDB" id="3253313at2"/>
<evidence type="ECO:0000256" key="3">
    <source>
        <dbReference type="SAM" id="SignalP"/>
    </source>
</evidence>
<organism evidence="4 5">
    <name type="scientific">Schaalia canis</name>
    <dbReference type="NCBI Taxonomy" id="100469"/>
    <lineage>
        <taxon>Bacteria</taxon>
        <taxon>Bacillati</taxon>
        <taxon>Actinomycetota</taxon>
        <taxon>Actinomycetes</taxon>
        <taxon>Actinomycetales</taxon>
        <taxon>Actinomycetaceae</taxon>
        <taxon>Schaalia</taxon>
    </lineage>
</organism>
<dbReference type="RefSeq" id="WP_124872307.1">
    <property type="nucleotide sequence ID" value="NZ_RQZF01000014.1"/>
</dbReference>
<dbReference type="Proteomes" id="UP000280444">
    <property type="component" value="Unassembled WGS sequence"/>
</dbReference>
<protein>
    <recommendedName>
        <fullName evidence="6">Extracellular solute-binding protein</fullName>
    </recommendedName>
</protein>
<dbReference type="Gene3D" id="3.40.190.10">
    <property type="entry name" value="Periplasmic binding protein-like II"/>
    <property type="match status" value="2"/>
</dbReference>
<dbReference type="SUPFAM" id="SSF53850">
    <property type="entry name" value="Periplasmic binding protein-like II"/>
    <property type="match status" value="1"/>
</dbReference>
<reference evidence="4 5" key="1">
    <citation type="submission" date="2018-11" db="EMBL/GenBank/DDBJ databases">
        <title>Genomes From Bacteria Associated with the Canine Oral Cavity: a Test Case for Automated Genome-Based Taxonomic Assignment.</title>
        <authorList>
            <person name="Coil D.A."/>
            <person name="Jospin G."/>
            <person name="Darling A.E."/>
            <person name="Wallis C."/>
            <person name="Davis I.J."/>
            <person name="Harris S."/>
            <person name="Eisen J.A."/>
            <person name="Holcombe L.J."/>
            <person name="O'Flynn C."/>
        </authorList>
    </citation>
    <scope>NUCLEOTIDE SEQUENCE [LARGE SCALE GENOMIC DNA]</scope>
    <source>
        <strain evidence="4 5">OH770</strain>
    </source>
</reference>
<evidence type="ECO:0000256" key="1">
    <source>
        <dbReference type="ARBA" id="ARBA00022729"/>
    </source>
</evidence>
<feature type="chain" id="PRO_5038600750" description="Extracellular solute-binding protein" evidence="3">
    <location>
        <begin position="30"/>
        <end position="365"/>
    </location>
</feature>
<keyword evidence="5" id="KW-1185">Reference proteome</keyword>
<dbReference type="PANTHER" id="PTHR30006:SF2">
    <property type="entry name" value="ABC TRANSPORTER SUBSTRATE-BINDING PROTEIN"/>
    <property type="match status" value="1"/>
</dbReference>
<evidence type="ECO:0000313" key="5">
    <source>
        <dbReference type="Proteomes" id="UP000280444"/>
    </source>
</evidence>
<keyword evidence="1 3" id="KW-0732">Signal</keyword>
<proteinExistence type="predicted"/>
<dbReference type="Pfam" id="PF13531">
    <property type="entry name" value="SBP_bac_11"/>
    <property type="match status" value="1"/>
</dbReference>
<gene>
    <name evidence="4" type="ORF">EII11_09935</name>
</gene>
<feature type="compositionally biased region" description="Low complexity" evidence="2">
    <location>
        <begin position="53"/>
        <end position="67"/>
    </location>
</feature>
<feature type="region of interest" description="Disordered" evidence="2">
    <location>
        <begin position="34"/>
        <end position="73"/>
    </location>
</feature>